<dbReference type="OrthoDB" id="9332038at2759"/>
<evidence type="ECO:0000256" key="6">
    <source>
        <dbReference type="PROSITE-ProRule" id="PRU10141"/>
    </source>
</evidence>
<reference evidence="8 9" key="1">
    <citation type="submission" date="2012-10" db="EMBL/GenBank/DDBJ databases">
        <authorList>
            <person name="Zafar N."/>
            <person name="Inman J."/>
            <person name="Hall N."/>
            <person name="Lorenzi H."/>
            <person name="Caler E."/>
        </authorList>
    </citation>
    <scope>NUCLEOTIDE SEQUENCE [LARGE SCALE GENOMIC DNA]</scope>
    <source>
        <strain evidence="8 9">IP1</strain>
    </source>
</reference>
<feature type="domain" description="Protein kinase" evidence="7">
    <location>
        <begin position="115"/>
        <end position="442"/>
    </location>
</feature>
<dbReference type="InterPro" id="IPR008271">
    <property type="entry name" value="Ser/Thr_kinase_AS"/>
</dbReference>
<dbReference type="GO" id="GO:0004712">
    <property type="term" value="F:protein serine/threonine/tyrosine kinase activity"/>
    <property type="evidence" value="ECO:0007669"/>
    <property type="project" value="UniProtKB-EC"/>
</dbReference>
<keyword evidence="9" id="KW-1185">Reference proteome</keyword>
<evidence type="ECO:0000259" key="7">
    <source>
        <dbReference type="PROSITE" id="PS50011"/>
    </source>
</evidence>
<keyword evidence="5 6" id="KW-0067">ATP-binding</keyword>
<dbReference type="EMBL" id="KB207048">
    <property type="protein sequence ID" value="ELP85682.1"/>
    <property type="molecule type" value="Genomic_DNA"/>
</dbReference>
<dbReference type="InterPro" id="IPR011009">
    <property type="entry name" value="Kinase-like_dom_sf"/>
</dbReference>
<dbReference type="GeneID" id="14884621"/>
<dbReference type="OMA" id="THEKNGN"/>
<dbReference type="GO" id="GO:0005737">
    <property type="term" value="C:cytoplasm"/>
    <property type="evidence" value="ECO:0007669"/>
    <property type="project" value="TreeGrafter"/>
</dbReference>
<dbReference type="Gene3D" id="1.10.510.10">
    <property type="entry name" value="Transferase(Phosphotransferase) domain 1"/>
    <property type="match status" value="1"/>
</dbReference>
<evidence type="ECO:0000256" key="1">
    <source>
        <dbReference type="ARBA" id="ARBA00022527"/>
    </source>
</evidence>
<protein>
    <submittedName>
        <fullName evidence="8">Serine/threonine protein kinase ppk15, putative</fullName>
        <ecNumber evidence="8">2.7.12.1</ecNumber>
    </submittedName>
</protein>
<dbReference type="SUPFAM" id="SSF56112">
    <property type="entry name" value="Protein kinase-like (PK-like)"/>
    <property type="match status" value="1"/>
</dbReference>
<dbReference type="InterPro" id="IPR050494">
    <property type="entry name" value="Ser_Thr_dual-spec_kinase"/>
</dbReference>
<dbReference type="EC" id="2.7.12.1" evidence="8"/>
<dbReference type="GO" id="GO:0004713">
    <property type="term" value="F:protein tyrosine kinase activity"/>
    <property type="evidence" value="ECO:0007669"/>
    <property type="project" value="TreeGrafter"/>
</dbReference>
<dbReference type="Gene3D" id="3.30.200.20">
    <property type="entry name" value="Phosphorylase Kinase, domain 1"/>
    <property type="match status" value="1"/>
</dbReference>
<evidence type="ECO:0000256" key="2">
    <source>
        <dbReference type="ARBA" id="ARBA00022679"/>
    </source>
</evidence>
<dbReference type="PROSITE" id="PS00107">
    <property type="entry name" value="PROTEIN_KINASE_ATP"/>
    <property type="match status" value="1"/>
</dbReference>
<dbReference type="PANTHER" id="PTHR24058:SF17">
    <property type="entry name" value="HOMEODOMAIN INTERACTING PROTEIN KINASE, ISOFORM D"/>
    <property type="match status" value="1"/>
</dbReference>
<dbReference type="InterPro" id="IPR017441">
    <property type="entry name" value="Protein_kinase_ATP_BS"/>
</dbReference>
<dbReference type="KEGG" id="eiv:EIN_410010"/>
<gene>
    <name evidence="8" type="ORF">EIN_410010</name>
</gene>
<proteinExistence type="predicted"/>
<dbReference type="PROSITE" id="PS00108">
    <property type="entry name" value="PROTEIN_KINASE_ST"/>
    <property type="match status" value="1"/>
</dbReference>
<dbReference type="GO" id="GO:0005524">
    <property type="term" value="F:ATP binding"/>
    <property type="evidence" value="ECO:0007669"/>
    <property type="project" value="UniProtKB-UniRule"/>
</dbReference>
<sequence>MPSTIQGPTYSLVLSPHSFFTQVEFISLIPPSPQSNDSKTNYSTTSYLELLRTITPTLVFNELCSQTRALTEPSTPQHNQNKDNLNYDLIAYVDMILGSSQSNTPNQCKVSSSRYKVISVLGHGSFGQVLKCLDMNTGLFVALKVLRNRSAYFRQGMLEIAILELLNDKFDKECIGHTLRLIDHFLFYNHICIVTEMLGINLYELMCQNGCRGFGASVARGFVKQILETLIQLHANNIIHCDLKPENVLLVDFTKQIRVIDFGSACFENSTLYTYIQSRHYRAPEVILGLPYSSAIDMWSLGCIAAEFFIGIPLFPGSSEYNQIYKIIRMIGIPPSALLEKGTKTDNFFNKLKGANGKTLYELKTKEQYERDNDIIIDNNKDYYNYTSLKDFCMRVPFRISSKDKERKDEFRSAFYDFLNNILIWEQEKRITPQQAINHPFITKAHFELGSKELKMSSDIPQSLKSVELQPKIEDVLKMLFPSEVIAKTQSQTRFNQTNYYDIYLAALEKGVVLNIQSPNPFTMDPITPSSLTTYIQKEKEDFRVLDDLRKLTKSVDNTDSIFNTKDVSLDGRNSVDLFAGQKLDLKVNQSDFDKELIVSESLSLSPCVPHMNW</sequence>
<dbReference type="InterPro" id="IPR000719">
    <property type="entry name" value="Prot_kinase_dom"/>
</dbReference>
<evidence type="ECO:0000256" key="4">
    <source>
        <dbReference type="ARBA" id="ARBA00022777"/>
    </source>
</evidence>
<dbReference type="GO" id="GO:0004674">
    <property type="term" value="F:protein serine/threonine kinase activity"/>
    <property type="evidence" value="ECO:0007669"/>
    <property type="project" value="UniProtKB-KW"/>
</dbReference>
<feature type="binding site" evidence="6">
    <location>
        <position position="144"/>
    </location>
    <ligand>
        <name>ATP</name>
        <dbReference type="ChEBI" id="CHEBI:30616"/>
    </ligand>
</feature>
<keyword evidence="2 8" id="KW-0808">Transferase</keyword>
<keyword evidence="3 6" id="KW-0547">Nucleotide-binding</keyword>
<dbReference type="PROSITE" id="PS50011">
    <property type="entry name" value="PROTEIN_KINASE_DOM"/>
    <property type="match status" value="1"/>
</dbReference>
<dbReference type="VEuPathDB" id="AmoebaDB:EIN_410010"/>
<dbReference type="PANTHER" id="PTHR24058">
    <property type="entry name" value="DUAL SPECIFICITY PROTEIN KINASE"/>
    <property type="match status" value="1"/>
</dbReference>
<evidence type="ECO:0000313" key="8">
    <source>
        <dbReference type="EMBL" id="ELP85682.1"/>
    </source>
</evidence>
<dbReference type="RefSeq" id="XP_004185028.1">
    <property type="nucleotide sequence ID" value="XM_004184980.1"/>
</dbReference>
<dbReference type="Pfam" id="PF00069">
    <property type="entry name" value="Pkinase"/>
    <property type="match status" value="1"/>
</dbReference>
<dbReference type="Proteomes" id="UP000014680">
    <property type="component" value="Unassembled WGS sequence"/>
</dbReference>
<dbReference type="SMART" id="SM00220">
    <property type="entry name" value="S_TKc"/>
    <property type="match status" value="1"/>
</dbReference>
<keyword evidence="4 8" id="KW-0418">Kinase</keyword>
<organism evidence="8 9">
    <name type="scientific">Entamoeba invadens IP1</name>
    <dbReference type="NCBI Taxonomy" id="370355"/>
    <lineage>
        <taxon>Eukaryota</taxon>
        <taxon>Amoebozoa</taxon>
        <taxon>Evosea</taxon>
        <taxon>Archamoebae</taxon>
        <taxon>Mastigamoebida</taxon>
        <taxon>Entamoebidae</taxon>
        <taxon>Entamoeba</taxon>
    </lineage>
</organism>
<evidence type="ECO:0000313" key="9">
    <source>
        <dbReference type="Proteomes" id="UP000014680"/>
    </source>
</evidence>
<name>A0A0A1TWT8_ENTIV</name>
<evidence type="ECO:0000256" key="5">
    <source>
        <dbReference type="ARBA" id="ARBA00022840"/>
    </source>
</evidence>
<keyword evidence="1 8" id="KW-0723">Serine/threonine-protein kinase</keyword>
<dbReference type="AlphaFoldDB" id="A0A0A1TWT8"/>
<accession>A0A0A1TWT8</accession>
<evidence type="ECO:0000256" key="3">
    <source>
        <dbReference type="ARBA" id="ARBA00022741"/>
    </source>
</evidence>